<feature type="non-terminal residue" evidence="1">
    <location>
        <position position="113"/>
    </location>
</feature>
<feature type="non-terminal residue" evidence="1">
    <location>
        <position position="1"/>
    </location>
</feature>
<proteinExistence type="predicted"/>
<sequence length="113" mass="12568">PFRKHVRFLFHSDLGPLEADPPACYQEAVPYPVAQLALRVGGTQPMLPPHVVGYPVQVCNLLLLPDIVYSIPKVLHGLWARQPSFARCHVGPHLFSGARMAGGLRTRPHTLFR</sequence>
<reference evidence="1" key="1">
    <citation type="submission" date="2016-07" db="EMBL/GenBank/DDBJ databases">
        <title>Salivary Glands transcriptome analysis on engorged females of Ornithodoros brasiliensis (Acari:Argasidae).</title>
        <authorList>
            <person name="Simons S.M."/>
            <person name="Carvalho E."/>
            <person name="Junqueira-de-Azevedo I."/>
            <person name="Ho P.L."/>
            <person name="Giovanni D."/>
            <person name="Mendonca R."/>
            <person name="Onofrio V."/>
            <person name="Landulfo G."/>
            <person name="Ramirez D."/>
            <person name="Barros-Battesti D."/>
        </authorList>
    </citation>
    <scope>NUCLEOTIDE SEQUENCE</scope>
    <source>
        <strain evidence="1">Female</strain>
        <tissue evidence="1">Salivary gland</tissue>
    </source>
</reference>
<protein>
    <submittedName>
        <fullName evidence="1">Zinc finger mynd domain containing protein 11 isoform x3</fullName>
    </submittedName>
</protein>
<accession>A0A1D2AJJ8</accession>
<name>A0A1D2AJJ8_ORNBR</name>
<dbReference type="AlphaFoldDB" id="A0A1D2AJJ8"/>
<evidence type="ECO:0000313" key="1">
    <source>
        <dbReference type="EMBL" id="JAT79173.1"/>
    </source>
</evidence>
<dbReference type="EMBL" id="GETE01000307">
    <property type="protein sequence ID" value="JAT79173.1"/>
    <property type="molecule type" value="Transcribed_RNA"/>
</dbReference>
<organism evidence="1">
    <name type="scientific">Ornithodoros brasiliensis</name>
    <name type="common">Mouro tick</name>
    <dbReference type="NCBI Taxonomy" id="888526"/>
    <lineage>
        <taxon>Eukaryota</taxon>
        <taxon>Metazoa</taxon>
        <taxon>Ecdysozoa</taxon>
        <taxon>Arthropoda</taxon>
        <taxon>Chelicerata</taxon>
        <taxon>Arachnida</taxon>
        <taxon>Acari</taxon>
        <taxon>Parasitiformes</taxon>
        <taxon>Ixodida</taxon>
        <taxon>Ixodoidea</taxon>
        <taxon>Argasidae</taxon>
        <taxon>Ornithodorinae</taxon>
        <taxon>Ornithodoros</taxon>
    </lineage>
</organism>